<dbReference type="InterPro" id="IPR016092">
    <property type="entry name" value="ATAP"/>
</dbReference>
<dbReference type="InterPro" id="IPR035903">
    <property type="entry name" value="HesB-like_dom_sf"/>
</dbReference>
<reference evidence="2" key="1">
    <citation type="submission" date="2020-02" db="EMBL/GenBank/DDBJ databases">
        <authorList>
            <person name="Meier V. D."/>
        </authorList>
    </citation>
    <scope>NUCLEOTIDE SEQUENCE</scope>
    <source>
        <strain evidence="2">AVDCRST_MAG68</strain>
    </source>
</reference>
<evidence type="ECO:0000259" key="1">
    <source>
        <dbReference type="Pfam" id="PF01521"/>
    </source>
</evidence>
<dbReference type="Pfam" id="PF01521">
    <property type="entry name" value="Fe-S_biosyn"/>
    <property type="match status" value="1"/>
</dbReference>
<feature type="domain" description="Core" evidence="1">
    <location>
        <begin position="17"/>
        <end position="118"/>
    </location>
</feature>
<dbReference type="NCBIfam" id="NF010147">
    <property type="entry name" value="PRK13623.1"/>
    <property type="match status" value="1"/>
</dbReference>
<dbReference type="PANTHER" id="PTHR43011">
    <property type="entry name" value="IRON-SULFUR CLUSTER ASSEMBLY 2 HOMOLOG, MITOCHONDRIAL"/>
    <property type="match status" value="1"/>
</dbReference>
<dbReference type="AlphaFoldDB" id="A0A6J4MQ98"/>
<organism evidence="2">
    <name type="scientific">uncultured Gemmatimonadota bacterium</name>
    <dbReference type="NCBI Taxonomy" id="203437"/>
    <lineage>
        <taxon>Bacteria</taxon>
        <taxon>Pseudomonadati</taxon>
        <taxon>Gemmatimonadota</taxon>
        <taxon>environmental samples</taxon>
    </lineage>
</organism>
<dbReference type="InterPro" id="IPR017870">
    <property type="entry name" value="FeS_cluster_insertion_CS"/>
</dbReference>
<dbReference type="EMBL" id="CADCTW010000218">
    <property type="protein sequence ID" value="CAA9365818.1"/>
    <property type="molecule type" value="Genomic_DNA"/>
</dbReference>
<dbReference type="GO" id="GO:0051537">
    <property type="term" value="F:2 iron, 2 sulfur cluster binding"/>
    <property type="evidence" value="ECO:0007669"/>
    <property type="project" value="TreeGrafter"/>
</dbReference>
<protein>
    <submittedName>
        <fullName evidence="2">Probable iron binding protein from the HesB_IscA_SufA family</fullName>
    </submittedName>
</protein>
<gene>
    <name evidence="2" type="ORF">AVDCRST_MAG68-4829</name>
</gene>
<name>A0A6J4MQ98_9BACT</name>
<proteinExistence type="predicted"/>
<dbReference type="PROSITE" id="PS01152">
    <property type="entry name" value="HESB"/>
    <property type="match status" value="1"/>
</dbReference>
<dbReference type="PANTHER" id="PTHR43011:SF1">
    <property type="entry name" value="IRON-SULFUR CLUSTER ASSEMBLY 2 HOMOLOG, MITOCHONDRIAL"/>
    <property type="match status" value="1"/>
</dbReference>
<dbReference type="NCBIfam" id="TIGR00049">
    <property type="entry name" value="iron-sulfur cluster assembly accessory protein"/>
    <property type="match status" value="1"/>
</dbReference>
<sequence length="123" mass="12886">MQTDNATLPNDTAAGPITVTPTAVAEVRRYMEEQGATEASGLRVGVLPGGCSGFQYGLNIEDEAGEDDMILESNGVRLFVDPFSLQYLTGVEIDYVSTFQGSGFTFNNPNASGGCGCGSSFNV</sequence>
<evidence type="ECO:0000313" key="2">
    <source>
        <dbReference type="EMBL" id="CAA9365818.1"/>
    </source>
</evidence>
<dbReference type="GO" id="GO:0016226">
    <property type="term" value="P:iron-sulfur cluster assembly"/>
    <property type="evidence" value="ECO:0007669"/>
    <property type="project" value="InterPro"/>
</dbReference>
<dbReference type="InterPro" id="IPR000361">
    <property type="entry name" value="ATAP_core_dom"/>
</dbReference>
<dbReference type="Gene3D" id="2.60.300.12">
    <property type="entry name" value="HesB-like domain"/>
    <property type="match status" value="1"/>
</dbReference>
<accession>A0A6J4MQ98</accession>
<dbReference type="SUPFAM" id="SSF89360">
    <property type="entry name" value="HesB-like domain"/>
    <property type="match status" value="1"/>
</dbReference>
<dbReference type="GO" id="GO:0051539">
    <property type="term" value="F:4 iron, 4 sulfur cluster binding"/>
    <property type="evidence" value="ECO:0007669"/>
    <property type="project" value="TreeGrafter"/>
</dbReference>
<dbReference type="GO" id="GO:0005506">
    <property type="term" value="F:iron ion binding"/>
    <property type="evidence" value="ECO:0007669"/>
    <property type="project" value="TreeGrafter"/>
</dbReference>